<proteinExistence type="predicted"/>
<feature type="compositionally biased region" description="Basic and acidic residues" evidence="1">
    <location>
        <begin position="396"/>
        <end position="408"/>
    </location>
</feature>
<evidence type="ECO:0000313" key="2">
    <source>
        <dbReference type="EMBL" id="CTR07655.1"/>
    </source>
</evidence>
<feature type="compositionally biased region" description="Acidic residues" evidence="1">
    <location>
        <begin position="522"/>
        <end position="536"/>
    </location>
</feature>
<reference evidence="2 3" key="1">
    <citation type="submission" date="2015-07" db="EMBL/GenBank/DDBJ databases">
        <authorList>
            <person name="Cajimat M.N.B."/>
            <person name="Milazzo M.L."/>
            <person name="Fulhorst C.F."/>
        </authorList>
    </citation>
    <scope>NUCLEOTIDE SEQUENCE [LARGE SCALE GENOMIC DNA]</scope>
    <source>
        <strain evidence="2">Single colony</strain>
    </source>
</reference>
<evidence type="ECO:0000313" key="3">
    <source>
        <dbReference type="Proteomes" id="UP000199069"/>
    </source>
</evidence>
<accession>A0A0K3CGH8</accession>
<keyword evidence="3" id="KW-1185">Reference proteome</keyword>
<feature type="compositionally biased region" description="Low complexity" evidence="1">
    <location>
        <begin position="1"/>
        <end position="17"/>
    </location>
</feature>
<protein>
    <submittedName>
        <fullName evidence="2">BY PROTMAP: gi|342319741|gb|EGU11688.1| Proteophosphoglycan ppg4 [Rhodotorula glutinis ATCC 204091]</fullName>
    </submittedName>
</protein>
<gene>
    <name evidence="2" type="primary">FGENESH: predicted gene_6.438</name>
    <name evidence="2" type="ORF">BN2166_0035160</name>
</gene>
<feature type="region of interest" description="Disordered" evidence="1">
    <location>
        <begin position="509"/>
        <end position="548"/>
    </location>
</feature>
<dbReference type="AlphaFoldDB" id="A0A0K3CGH8"/>
<name>A0A0K3CGH8_RHOTO</name>
<organism evidence="2 3">
    <name type="scientific">Rhodotorula toruloides</name>
    <name type="common">Yeast</name>
    <name type="synonym">Rhodosporidium toruloides</name>
    <dbReference type="NCBI Taxonomy" id="5286"/>
    <lineage>
        <taxon>Eukaryota</taxon>
        <taxon>Fungi</taxon>
        <taxon>Dikarya</taxon>
        <taxon>Basidiomycota</taxon>
        <taxon>Pucciniomycotina</taxon>
        <taxon>Microbotryomycetes</taxon>
        <taxon>Sporidiobolales</taxon>
        <taxon>Sporidiobolaceae</taxon>
        <taxon>Rhodotorula</taxon>
    </lineage>
</organism>
<feature type="region of interest" description="Disordered" evidence="1">
    <location>
        <begin position="1"/>
        <end position="60"/>
    </location>
</feature>
<evidence type="ECO:0000256" key="1">
    <source>
        <dbReference type="SAM" id="MobiDB-lite"/>
    </source>
</evidence>
<feature type="region of interest" description="Disordered" evidence="1">
    <location>
        <begin position="178"/>
        <end position="197"/>
    </location>
</feature>
<dbReference type="EMBL" id="CWKI01000006">
    <property type="protein sequence ID" value="CTR07655.1"/>
    <property type="molecule type" value="Genomic_DNA"/>
</dbReference>
<dbReference type="Proteomes" id="UP000199069">
    <property type="component" value="Unassembled WGS sequence"/>
</dbReference>
<feature type="region of interest" description="Disordered" evidence="1">
    <location>
        <begin position="396"/>
        <end position="417"/>
    </location>
</feature>
<sequence length="548" mass="60153">MTWPDSLSSATTPTSLPVPRPGRMARTRTRLLPALNTPTPSPPPPMNSTPISISQQGGENLPPPLRQLVQLRSQADSLLHSPALRAELAQGSAGPNAKQVRVALQQVVEAGQSWKAKLAGGKCAAEDEARGEFCLAWALGRIGEFDGTTPTALPAKLDEALIHYQRAAELLGCIPPPPALESTPSVTRPQDPKRQGGALDLPMVPAWAAEMLAEWAKTQATLAFASLLDEKGQTVVKEEALADLLDLACKRNVQALFTPVNPLSSAEDMTHAEASTVMGNARLIRDIASLLPYTTSPIAWQRRLAWATHVADVRFVSASMSATRLVDVASSSAQKLQDPKISNAERKEVKKVVERTLRKIAPFERTQGNVLLGLARTMVDAIGALYLGRTAEGFQEERRKREEEREAPSADEEENGNAVKVPENDLVRETRQVLIRAAALFENAYASILRAPQSARRRKLELRLLRRLEATYCDLELLDNDTPEVVELRSQRIERAVFINDRLVALGDGEDDMVESDHEHAAEDEEDEEDSDEEEERLARRFGGQRLA</sequence>
<dbReference type="OMA" id="WATHVAD"/>